<evidence type="ECO:0000313" key="2">
    <source>
        <dbReference type="Proteomes" id="UP000826195"/>
    </source>
</evidence>
<reference evidence="1 2" key="1">
    <citation type="journal article" date="2021" name="J. Hered.">
        <title>A chromosome-level genome assembly of the parasitoid wasp, Cotesia glomerata (Hymenoptera: Braconidae).</title>
        <authorList>
            <person name="Pinto B.J."/>
            <person name="Weis J.J."/>
            <person name="Gamble T."/>
            <person name="Ode P.J."/>
            <person name="Paul R."/>
            <person name="Zaspel J.M."/>
        </authorList>
    </citation>
    <scope>NUCLEOTIDE SEQUENCE [LARGE SCALE GENOMIC DNA]</scope>
    <source>
        <strain evidence="1">CgM1</strain>
    </source>
</reference>
<organism evidence="1 2">
    <name type="scientific">Cotesia glomerata</name>
    <name type="common">Lepidopteran parasitic wasp</name>
    <name type="synonym">Apanteles glomeratus</name>
    <dbReference type="NCBI Taxonomy" id="32391"/>
    <lineage>
        <taxon>Eukaryota</taxon>
        <taxon>Metazoa</taxon>
        <taxon>Ecdysozoa</taxon>
        <taxon>Arthropoda</taxon>
        <taxon>Hexapoda</taxon>
        <taxon>Insecta</taxon>
        <taxon>Pterygota</taxon>
        <taxon>Neoptera</taxon>
        <taxon>Endopterygota</taxon>
        <taxon>Hymenoptera</taxon>
        <taxon>Apocrita</taxon>
        <taxon>Ichneumonoidea</taxon>
        <taxon>Braconidae</taxon>
        <taxon>Microgastrinae</taxon>
        <taxon>Cotesia</taxon>
    </lineage>
</organism>
<comment type="caution">
    <text evidence="1">The sequence shown here is derived from an EMBL/GenBank/DDBJ whole genome shotgun (WGS) entry which is preliminary data.</text>
</comment>
<dbReference type="Proteomes" id="UP000826195">
    <property type="component" value="Unassembled WGS sequence"/>
</dbReference>
<accession>A0AAV7J0V2</accession>
<protein>
    <submittedName>
        <fullName evidence="1">Uncharacterized protein</fullName>
    </submittedName>
</protein>
<dbReference type="AlphaFoldDB" id="A0AAV7J0V2"/>
<proteinExistence type="predicted"/>
<dbReference type="EMBL" id="JAHXZJ010000007">
    <property type="protein sequence ID" value="KAH0562840.1"/>
    <property type="molecule type" value="Genomic_DNA"/>
</dbReference>
<name>A0AAV7J0V2_COTGL</name>
<evidence type="ECO:0000313" key="1">
    <source>
        <dbReference type="EMBL" id="KAH0562840.1"/>
    </source>
</evidence>
<gene>
    <name evidence="1" type="ORF">KQX54_001195</name>
</gene>
<keyword evidence="2" id="KW-1185">Reference proteome</keyword>
<sequence>MFNGEPPKKRRSTGNHDNFFDTFVENMTTLRSAYYTEWLNFADKAIASVITNENGVLSVRHNRPTPEKTVPAEVRGIKKNTLTSSNNQSVLTQQSVPSASAIIADPLHLTPVHLPNQKVPFLQQGSSAQNIAKPRQVRKGKDLSKILRLDLSDSSDIDDFEVEAALLTSVVGKLPDLLDDQISQAFNEPSEEEEIEHPDV</sequence>